<evidence type="ECO:0000259" key="2">
    <source>
        <dbReference type="PROSITE" id="PS51186"/>
    </source>
</evidence>
<organism evidence="3 4">
    <name type="scientific">Denticeps clupeoides</name>
    <name type="common">denticle herring</name>
    <dbReference type="NCBI Taxonomy" id="299321"/>
    <lineage>
        <taxon>Eukaryota</taxon>
        <taxon>Metazoa</taxon>
        <taxon>Chordata</taxon>
        <taxon>Craniata</taxon>
        <taxon>Vertebrata</taxon>
        <taxon>Euteleostomi</taxon>
        <taxon>Actinopterygii</taxon>
        <taxon>Neopterygii</taxon>
        <taxon>Teleostei</taxon>
        <taxon>Clupei</taxon>
        <taxon>Clupeiformes</taxon>
        <taxon>Denticipitoidei</taxon>
        <taxon>Denticipitidae</taxon>
        <taxon>Denticeps</taxon>
    </lineage>
</organism>
<dbReference type="PROSITE" id="PS51186">
    <property type="entry name" value="GNAT"/>
    <property type="match status" value="1"/>
</dbReference>
<dbReference type="AlphaFoldDB" id="A0AAY4E9F8"/>
<reference evidence="3" key="2">
    <citation type="submission" date="2025-08" db="UniProtKB">
        <authorList>
            <consortium name="Ensembl"/>
        </authorList>
    </citation>
    <scope>IDENTIFICATION</scope>
</reference>
<sequence length="250" mass="28738">MRRLTAEELETAEVLLRGSFPHSVMVYGHVFVMNRVKSVRTNVFVDCWPDFKILFVQPVREEPSDSFNDCAVYTKDEEIFKNFLMETEIIDWHNYFCLGSDLHHEETLNAAAVAKGVKEMKRLSACYMLTLSTLVLSPLNESHVAIVNRTWKFGQDEHSVKFIRDMIRHFPTCCVLDGGQPVAWVLTYANGALGMLYTLPEHRGKGYAKVLISTLSRQLHAQGHPVFCFIERENKLSYRIFKGLVHMCNC</sequence>
<gene>
    <name evidence="3" type="primary">LOC114795225</name>
</gene>
<proteinExistence type="inferred from homology"/>
<dbReference type="PANTHER" id="PTHR15298">
    <property type="entry name" value="L-COA N-ACYLTRANSFERASE-RELATED"/>
    <property type="match status" value="1"/>
</dbReference>
<reference evidence="3" key="3">
    <citation type="submission" date="2025-09" db="UniProtKB">
        <authorList>
            <consortium name="Ensembl"/>
        </authorList>
    </citation>
    <scope>IDENTIFICATION</scope>
</reference>
<keyword evidence="1" id="KW-0808">Transferase</keyword>
<evidence type="ECO:0000313" key="3">
    <source>
        <dbReference type="Ensembl" id="ENSDCDP00010053596.1"/>
    </source>
</evidence>
<feature type="domain" description="N-acetyltransferase" evidence="2">
    <location>
        <begin position="134"/>
        <end position="250"/>
    </location>
</feature>
<dbReference type="InterPro" id="IPR000182">
    <property type="entry name" value="GNAT_dom"/>
</dbReference>
<dbReference type="InterPro" id="IPR010313">
    <property type="entry name" value="Glycine_N-acyltransferase"/>
</dbReference>
<protein>
    <recommendedName>
        <fullName evidence="1">Glycine N-acyltransferase-like protein</fullName>
        <ecNumber evidence="1">2.3.1.-</ecNumber>
    </recommendedName>
</protein>
<dbReference type="Proteomes" id="UP000694580">
    <property type="component" value="Chromosome 8"/>
</dbReference>
<dbReference type="EC" id="2.3.1.-" evidence="1"/>
<dbReference type="GO" id="GO:0005739">
    <property type="term" value="C:mitochondrion"/>
    <property type="evidence" value="ECO:0007669"/>
    <property type="project" value="InterPro"/>
</dbReference>
<dbReference type="Ensembl" id="ENSDCDT00010064103.1">
    <property type="protein sequence ID" value="ENSDCDP00010053596.1"/>
    <property type="gene ID" value="ENSDCDG00010031101.1"/>
</dbReference>
<dbReference type="SUPFAM" id="SSF55729">
    <property type="entry name" value="Acyl-CoA N-acyltransferases (Nat)"/>
    <property type="match status" value="1"/>
</dbReference>
<dbReference type="InterPro" id="IPR016181">
    <property type="entry name" value="Acyl_CoA_acyltransferase"/>
</dbReference>
<keyword evidence="1" id="KW-0012">Acyltransferase</keyword>
<dbReference type="CDD" id="cd04301">
    <property type="entry name" value="NAT_SF"/>
    <property type="match status" value="1"/>
</dbReference>
<dbReference type="Pfam" id="PF08445">
    <property type="entry name" value="FR47"/>
    <property type="match status" value="1"/>
</dbReference>
<dbReference type="Pfam" id="PF06021">
    <property type="entry name" value="Gly_acyl_tr_N"/>
    <property type="match status" value="2"/>
</dbReference>
<dbReference type="PANTHER" id="PTHR15298:SF15">
    <property type="entry name" value="GLYCINE N-ACYLTRANSFERASE-LIKE PROTEIN"/>
    <property type="match status" value="1"/>
</dbReference>
<reference evidence="3 4" key="1">
    <citation type="submission" date="2020-06" db="EMBL/GenBank/DDBJ databases">
        <authorList>
            <consortium name="Wellcome Sanger Institute Data Sharing"/>
        </authorList>
    </citation>
    <scope>NUCLEOTIDE SEQUENCE [LARGE SCALE GENOMIC DNA]</scope>
</reference>
<evidence type="ECO:0000256" key="1">
    <source>
        <dbReference type="RuleBase" id="RU368002"/>
    </source>
</evidence>
<dbReference type="GO" id="GO:0047961">
    <property type="term" value="F:glycine N-acyltransferase activity"/>
    <property type="evidence" value="ECO:0007669"/>
    <property type="project" value="InterPro"/>
</dbReference>
<dbReference type="InterPro" id="IPR015938">
    <property type="entry name" value="Glycine_N-acyltransferase_N"/>
</dbReference>
<dbReference type="Gene3D" id="3.40.630.30">
    <property type="match status" value="1"/>
</dbReference>
<evidence type="ECO:0000313" key="4">
    <source>
        <dbReference type="Proteomes" id="UP000694580"/>
    </source>
</evidence>
<accession>A0AAY4E9F8</accession>
<dbReference type="GeneTree" id="ENSGT00950000183133"/>
<keyword evidence="4" id="KW-1185">Reference proteome</keyword>
<name>A0AAY4E9F8_9TELE</name>
<dbReference type="InterPro" id="IPR013653">
    <property type="entry name" value="GCN5-like_dom"/>
</dbReference>
<comment type="similarity">
    <text evidence="1">Belongs to the glycine N-acyltransferase family.</text>
</comment>